<accession>A0AAN7QCC2</accession>
<feature type="compositionally biased region" description="Low complexity" evidence="1">
    <location>
        <begin position="392"/>
        <end position="405"/>
    </location>
</feature>
<dbReference type="PANTHER" id="PTHR35507:SF1">
    <property type="entry name" value="TMF_TATA_BD DOMAIN-CONTAINING PROTEIN"/>
    <property type="match status" value="1"/>
</dbReference>
<reference evidence="2 3" key="1">
    <citation type="journal article" date="2023" name="Hortic Res">
        <title>Pangenome of water caltrop reveals structural variations and asymmetric subgenome divergence after allopolyploidization.</title>
        <authorList>
            <person name="Zhang X."/>
            <person name="Chen Y."/>
            <person name="Wang L."/>
            <person name="Yuan Y."/>
            <person name="Fang M."/>
            <person name="Shi L."/>
            <person name="Lu R."/>
            <person name="Comes H.P."/>
            <person name="Ma Y."/>
            <person name="Chen Y."/>
            <person name="Huang G."/>
            <person name="Zhou Y."/>
            <person name="Zheng Z."/>
            <person name="Qiu Y."/>
        </authorList>
    </citation>
    <scope>NUCLEOTIDE SEQUENCE [LARGE SCALE GENOMIC DNA]</scope>
    <source>
        <strain evidence="2">F231</strain>
    </source>
</reference>
<feature type="compositionally biased region" description="Basic and acidic residues" evidence="1">
    <location>
        <begin position="411"/>
        <end position="423"/>
    </location>
</feature>
<organism evidence="2 3">
    <name type="scientific">Trapa natans</name>
    <name type="common">Water chestnut</name>
    <dbReference type="NCBI Taxonomy" id="22666"/>
    <lineage>
        <taxon>Eukaryota</taxon>
        <taxon>Viridiplantae</taxon>
        <taxon>Streptophyta</taxon>
        <taxon>Embryophyta</taxon>
        <taxon>Tracheophyta</taxon>
        <taxon>Spermatophyta</taxon>
        <taxon>Magnoliopsida</taxon>
        <taxon>eudicotyledons</taxon>
        <taxon>Gunneridae</taxon>
        <taxon>Pentapetalae</taxon>
        <taxon>rosids</taxon>
        <taxon>malvids</taxon>
        <taxon>Myrtales</taxon>
        <taxon>Lythraceae</taxon>
        <taxon>Trapa</taxon>
    </lineage>
</organism>
<evidence type="ECO:0000256" key="1">
    <source>
        <dbReference type="SAM" id="MobiDB-lite"/>
    </source>
</evidence>
<protein>
    <submittedName>
        <fullName evidence="2">Uncharacterized protein</fullName>
    </submittedName>
</protein>
<feature type="region of interest" description="Disordered" evidence="1">
    <location>
        <begin position="348"/>
        <end position="491"/>
    </location>
</feature>
<comment type="caution">
    <text evidence="2">The sequence shown here is derived from an EMBL/GenBank/DDBJ whole genome shotgun (WGS) entry which is preliminary data.</text>
</comment>
<dbReference type="AlphaFoldDB" id="A0AAN7QCC2"/>
<dbReference type="PANTHER" id="PTHR35507">
    <property type="entry name" value="OS09G0488600 PROTEIN"/>
    <property type="match status" value="1"/>
</dbReference>
<dbReference type="Proteomes" id="UP001346149">
    <property type="component" value="Unassembled WGS sequence"/>
</dbReference>
<keyword evidence="3" id="KW-1185">Reference proteome</keyword>
<dbReference type="EMBL" id="JAXQNO010000024">
    <property type="protein sequence ID" value="KAK4763399.1"/>
    <property type="molecule type" value="Genomic_DNA"/>
</dbReference>
<feature type="compositionally biased region" description="Low complexity" evidence="1">
    <location>
        <begin position="348"/>
        <end position="365"/>
    </location>
</feature>
<evidence type="ECO:0000313" key="2">
    <source>
        <dbReference type="EMBL" id="KAK4763399.1"/>
    </source>
</evidence>
<sequence>MDYGPDFDFGFQFASPLAFPNPIPPPAPRRLSSTFSGRNRPIASAGKRLTYVSLQGRLVGNEEATSARSVGGFGPVEAAAWQLFSPIQRVVLVAVIGVAVAESKRNRIISQLRNSVHLRDQIISDMQQKLDNLCGQVNTVKEQPGFGDKDSTSKNAGFTLDAGFEPGKINFVECGCWLCDEHQKLSSGTEVGFRCDAIARRSSGLCLQQGKPSLIIEQEPEERRLSDLSDWASSISSAADIQMSGLAVEQDGSNLKRESDEKDARIRELSEFLCSSEAAGSKRIAELEDAILRKNKVITKLKKDMYTLEQKVVQLARLGRPTYTRKEDGPASKSFPFMLDNILYDMDSSTTSQSGSSDCDSWQGSRPPQPSAVKFMADNILYGMDSTPSPPSSDSDSSPGSCKPSTAKFLESARRNPDMEKALKVFPTEQDDPPPPGKGSPFRKISSSQDSSVGLRQIKLETGDLKRSSRPKQTQSLPGRRRMTHHRKRWS</sequence>
<gene>
    <name evidence="2" type="ORF">SAY86_009167</name>
</gene>
<name>A0AAN7QCC2_TRANT</name>
<feature type="compositionally biased region" description="Polar residues" evidence="1">
    <location>
        <begin position="445"/>
        <end position="454"/>
    </location>
</feature>
<feature type="compositionally biased region" description="Basic and acidic residues" evidence="1">
    <location>
        <begin position="458"/>
        <end position="467"/>
    </location>
</feature>
<proteinExistence type="predicted"/>
<feature type="compositionally biased region" description="Basic residues" evidence="1">
    <location>
        <begin position="479"/>
        <end position="491"/>
    </location>
</feature>
<evidence type="ECO:0000313" key="3">
    <source>
        <dbReference type="Proteomes" id="UP001346149"/>
    </source>
</evidence>